<evidence type="ECO:0000256" key="1">
    <source>
        <dbReference type="ARBA" id="ARBA00004651"/>
    </source>
</evidence>
<keyword evidence="5 6" id="KW-0472">Membrane</keyword>
<feature type="transmembrane region" description="Helical" evidence="6">
    <location>
        <begin position="49"/>
        <end position="69"/>
    </location>
</feature>
<dbReference type="EMBL" id="JBFPJR010000038">
    <property type="protein sequence ID" value="MEX0429285.1"/>
    <property type="molecule type" value="Genomic_DNA"/>
</dbReference>
<reference evidence="8 9" key="1">
    <citation type="submission" date="2024-07" db="EMBL/GenBank/DDBJ databases">
        <authorList>
            <person name="Lee S."/>
            <person name="Kang M."/>
        </authorList>
    </citation>
    <scope>NUCLEOTIDE SEQUENCE [LARGE SCALE GENOMIC DNA]</scope>
    <source>
        <strain evidence="8 9">DS6</strain>
    </source>
</reference>
<keyword evidence="2" id="KW-1003">Cell membrane</keyword>
<evidence type="ECO:0000256" key="4">
    <source>
        <dbReference type="ARBA" id="ARBA00022989"/>
    </source>
</evidence>
<name>A0ABV3T3B4_9ACTN</name>
<sequence>MKAALNAYKVIATIVGCLLIVLVVIGVPLEFLSADGSGAKSAGNFLTEYVGIAHGWLYMVYLVTTFVLSRRARWDVPFTLVTLICGTIPFASFWAELRAIRHTQAKHPEPVSA</sequence>
<feature type="transmembrane region" description="Helical" evidence="6">
    <location>
        <begin position="76"/>
        <end position="95"/>
    </location>
</feature>
<dbReference type="RefSeq" id="WP_367995251.1">
    <property type="nucleotide sequence ID" value="NZ_JBFPJR010000038.1"/>
</dbReference>
<feature type="domain" description="DUF3817" evidence="7">
    <location>
        <begin position="5"/>
        <end position="99"/>
    </location>
</feature>
<dbReference type="NCBIfam" id="TIGR03954">
    <property type="entry name" value="integ_memb_HG"/>
    <property type="match status" value="1"/>
</dbReference>
<protein>
    <submittedName>
        <fullName evidence="8">DUF3817 domain-containing protein</fullName>
    </submittedName>
</protein>
<keyword evidence="4 6" id="KW-1133">Transmembrane helix</keyword>
<keyword evidence="9" id="KW-1185">Reference proteome</keyword>
<comment type="subcellular location">
    <subcellularLocation>
        <location evidence="1">Cell membrane</location>
        <topology evidence="1">Multi-pass membrane protein</topology>
    </subcellularLocation>
</comment>
<feature type="transmembrane region" description="Helical" evidence="6">
    <location>
        <begin position="7"/>
        <end position="29"/>
    </location>
</feature>
<evidence type="ECO:0000256" key="2">
    <source>
        <dbReference type="ARBA" id="ARBA00022475"/>
    </source>
</evidence>
<dbReference type="Pfam" id="PF12823">
    <property type="entry name" value="DUF3817"/>
    <property type="match status" value="1"/>
</dbReference>
<organism evidence="8 9">
    <name type="scientific">Nocardioides eburneus</name>
    <dbReference type="NCBI Taxonomy" id="3231482"/>
    <lineage>
        <taxon>Bacteria</taxon>
        <taxon>Bacillati</taxon>
        <taxon>Actinomycetota</taxon>
        <taxon>Actinomycetes</taxon>
        <taxon>Propionibacteriales</taxon>
        <taxon>Nocardioidaceae</taxon>
        <taxon>Nocardioides</taxon>
    </lineage>
</organism>
<evidence type="ECO:0000256" key="5">
    <source>
        <dbReference type="ARBA" id="ARBA00023136"/>
    </source>
</evidence>
<accession>A0ABV3T3B4</accession>
<proteinExistence type="predicted"/>
<evidence type="ECO:0000313" key="8">
    <source>
        <dbReference type="EMBL" id="MEX0429285.1"/>
    </source>
</evidence>
<evidence type="ECO:0000256" key="3">
    <source>
        <dbReference type="ARBA" id="ARBA00022692"/>
    </source>
</evidence>
<keyword evidence="3 6" id="KW-0812">Transmembrane</keyword>
<dbReference type="PANTHER" id="PTHR40077:SF2">
    <property type="entry name" value="MEMBRANE PROTEIN"/>
    <property type="match status" value="1"/>
</dbReference>
<evidence type="ECO:0000256" key="6">
    <source>
        <dbReference type="SAM" id="Phobius"/>
    </source>
</evidence>
<comment type="caution">
    <text evidence="8">The sequence shown here is derived from an EMBL/GenBank/DDBJ whole genome shotgun (WGS) entry which is preliminary data.</text>
</comment>
<dbReference type="PANTHER" id="PTHR40077">
    <property type="entry name" value="MEMBRANE PROTEIN-RELATED"/>
    <property type="match status" value="1"/>
</dbReference>
<evidence type="ECO:0000313" key="9">
    <source>
        <dbReference type="Proteomes" id="UP001556631"/>
    </source>
</evidence>
<dbReference type="Proteomes" id="UP001556631">
    <property type="component" value="Unassembled WGS sequence"/>
</dbReference>
<dbReference type="InterPro" id="IPR023845">
    <property type="entry name" value="DUF3817_TM"/>
</dbReference>
<gene>
    <name evidence="8" type="ORF">AB3X52_16805</name>
</gene>
<evidence type="ECO:0000259" key="7">
    <source>
        <dbReference type="Pfam" id="PF12823"/>
    </source>
</evidence>